<comment type="similarity">
    <text evidence="1">Belongs to the UDP-glycosyltransferase family.</text>
</comment>
<protein>
    <submittedName>
        <fullName evidence="2">Uncharacterized protein</fullName>
    </submittedName>
</protein>
<evidence type="ECO:0000313" key="2">
    <source>
        <dbReference type="EMBL" id="KAK3172218.1"/>
    </source>
</evidence>
<evidence type="ECO:0000256" key="1">
    <source>
        <dbReference type="ARBA" id="ARBA00009995"/>
    </source>
</evidence>
<accession>A0AAD9Z7E9</accession>
<name>A0AAD9Z7E9_9ROSI</name>
<dbReference type="PANTHER" id="PTHR48049">
    <property type="entry name" value="GLYCOSYLTRANSFERASE"/>
    <property type="match status" value="1"/>
</dbReference>
<dbReference type="SUPFAM" id="SSF53756">
    <property type="entry name" value="UDP-Glycosyltransferase/glycogen phosphorylase"/>
    <property type="match status" value="1"/>
</dbReference>
<dbReference type="Proteomes" id="UP001281410">
    <property type="component" value="Unassembled WGS sequence"/>
</dbReference>
<comment type="caution">
    <text evidence="2">The sequence shown here is derived from an EMBL/GenBank/DDBJ whole genome shotgun (WGS) entry which is preliminary data.</text>
</comment>
<dbReference type="PANTHER" id="PTHR48049:SF167">
    <property type="entry name" value="GLYCOSYLTRANSFERASE"/>
    <property type="match status" value="1"/>
</dbReference>
<dbReference type="InterPro" id="IPR050481">
    <property type="entry name" value="UDP-glycosyltransf_plant"/>
</dbReference>
<evidence type="ECO:0000313" key="3">
    <source>
        <dbReference type="Proteomes" id="UP001281410"/>
    </source>
</evidence>
<reference evidence="2" key="1">
    <citation type="journal article" date="2023" name="Plant J.">
        <title>Genome sequences and population genomics provide insights into the demographic history, inbreeding, and mutation load of two 'living fossil' tree species of Dipteronia.</title>
        <authorList>
            <person name="Feng Y."/>
            <person name="Comes H.P."/>
            <person name="Chen J."/>
            <person name="Zhu S."/>
            <person name="Lu R."/>
            <person name="Zhang X."/>
            <person name="Li P."/>
            <person name="Qiu J."/>
            <person name="Olsen K.M."/>
            <person name="Qiu Y."/>
        </authorList>
    </citation>
    <scope>NUCLEOTIDE SEQUENCE</scope>
    <source>
        <strain evidence="2">NBL</strain>
    </source>
</reference>
<dbReference type="GO" id="GO:0035251">
    <property type="term" value="F:UDP-glucosyltransferase activity"/>
    <property type="evidence" value="ECO:0007669"/>
    <property type="project" value="InterPro"/>
</dbReference>
<proteinExistence type="inferred from homology"/>
<gene>
    <name evidence="2" type="ORF">Dsin_032943</name>
</gene>
<dbReference type="AlphaFoldDB" id="A0AAD9Z7E9"/>
<dbReference type="Gene3D" id="3.40.50.2000">
    <property type="entry name" value="Glycogen Phosphorylase B"/>
    <property type="match status" value="2"/>
</dbReference>
<organism evidence="2 3">
    <name type="scientific">Dipteronia sinensis</name>
    <dbReference type="NCBI Taxonomy" id="43782"/>
    <lineage>
        <taxon>Eukaryota</taxon>
        <taxon>Viridiplantae</taxon>
        <taxon>Streptophyta</taxon>
        <taxon>Embryophyta</taxon>
        <taxon>Tracheophyta</taxon>
        <taxon>Spermatophyta</taxon>
        <taxon>Magnoliopsida</taxon>
        <taxon>eudicotyledons</taxon>
        <taxon>Gunneridae</taxon>
        <taxon>Pentapetalae</taxon>
        <taxon>rosids</taxon>
        <taxon>malvids</taxon>
        <taxon>Sapindales</taxon>
        <taxon>Sapindaceae</taxon>
        <taxon>Hippocastanoideae</taxon>
        <taxon>Acereae</taxon>
        <taxon>Dipteronia</taxon>
    </lineage>
</organism>
<dbReference type="EMBL" id="JANJYJ010000672">
    <property type="protein sequence ID" value="KAK3172218.1"/>
    <property type="molecule type" value="Genomic_DNA"/>
</dbReference>
<sequence length="248" mass="27332">MITHLLPPLAHKLGFKDIPYCSVSSVAIGYLLSPKSKLGEKILTGPSDEASINTLKCLIETTKCLIKGLNEKQKLNMSFLSSKIKLSPHEAGRLVSLNVQEFGGIPLTERLLLSLTLCDAISFKTCKEIEGPYCDYLRTQFGMPVILAGPVLPEPPRSVLEEKWDKLLGGFKAKSLIYCAFRSECIMNKNQFQELVVGFELTGLPFLVALKPPTESALPEGFEERVKGMRFIHGGWVQSGALLQCSNC</sequence>
<keyword evidence="3" id="KW-1185">Reference proteome</keyword>